<evidence type="ECO:0000313" key="4">
    <source>
        <dbReference type="Proteomes" id="UP001140011"/>
    </source>
</evidence>
<dbReference type="SUPFAM" id="SSF56112">
    <property type="entry name" value="Protein kinase-like (PK-like)"/>
    <property type="match status" value="1"/>
</dbReference>
<dbReference type="AlphaFoldDB" id="A0A9W8GXW3"/>
<dbReference type="InterPro" id="IPR011009">
    <property type="entry name" value="Kinase-like_dom_sf"/>
</dbReference>
<dbReference type="EMBL" id="JANBUH010000247">
    <property type="protein sequence ID" value="KAJ2752792.1"/>
    <property type="molecule type" value="Genomic_DNA"/>
</dbReference>
<name>A0A9W8GXW3_9FUNG</name>
<dbReference type="OrthoDB" id="5592585at2759"/>
<evidence type="ECO:0000313" key="3">
    <source>
        <dbReference type="EMBL" id="KAJ2752792.1"/>
    </source>
</evidence>
<comment type="caution">
    <text evidence="3">The sequence shown here is derived from an EMBL/GenBank/DDBJ whole genome shotgun (WGS) entry which is preliminary data.</text>
</comment>
<dbReference type="InterPro" id="IPR002575">
    <property type="entry name" value="Aminoglycoside_PTrfase"/>
</dbReference>
<feature type="compositionally biased region" description="Polar residues" evidence="1">
    <location>
        <begin position="35"/>
        <end position="57"/>
    </location>
</feature>
<proteinExistence type="predicted"/>
<feature type="region of interest" description="Disordered" evidence="1">
    <location>
        <begin position="1"/>
        <end position="68"/>
    </location>
</feature>
<sequence>MTNSDRPLYTPTPNSLQGGRSSVQQELRRSRREGSVNQSRLNQGSHSQTSVENTPNRNARYGDNLDPEGWERKEHRLKLVEELHRDELEEEMTFSELMGMLGLGKKYLAYVSGTTGSYEKLAHENGTTEPLDQPAYESGKTESFEQLAKSISSVCSVVSTGERQKSKANLAEKDYIEGFKRVLDKLSNFSPRGLPPGHSPAQYTHRDCQNKALKPSGLKPDLVFAPVDTIVHTMKDVHLILEAKGPMERDTAYEKNLGQLADYALELKTLQPMRKFVPVLFLYGCQLDLVVFVHGGYYWADIGIALYEDDSDKDSFSRMARNTLRDLWFILTLPLCEFGQIINSLSMPRSVQLDSTVQLGSLTPMPTSDGSNLKDIKRIDRKVHITGRCTYLFRACYKGDDVVFKLTWLRKNRLPEGAVYMVLEDSKVPHIPKIHASGVLVQDFCGHRLEYLVVEYCGVSIVDHIRSLRRNGALASDVAEKVKACTQSVMQTLVAALRANVLHRDVSPGNVTIKGNRVYVIDWGCAKLTALPSIKQAEDMTLRWGFDSSGVVGKESEKDPFTGTPLYMSVPTLFRISQRGVFNDIESLFYVVLDSLSDRIRDRRSEDALGFVLHSERSLAMMRIGILGAAQRYLDDFGVKLIGPSVLKDTLDAMRKFLFFEGDHYIGGRLREFYERKVDSSVAVHFMRQETLNSLIEMHAQQQAAPTMPSSPIDSTAPDLSTMAIASQSGPPHWPLNPTAISAASNDIGVLVSPLLGSLADDSFELVIPVIGPATSSISLGLLEYHGNEQATSSASLPGPVVDMAGQPNPAASTGGAGPSNSSGVSEGRKRARDENMDDDSTEKSNELCKKQSH</sequence>
<evidence type="ECO:0000259" key="2">
    <source>
        <dbReference type="PROSITE" id="PS50011"/>
    </source>
</evidence>
<dbReference type="GO" id="GO:0004672">
    <property type="term" value="F:protein kinase activity"/>
    <property type="evidence" value="ECO:0007669"/>
    <property type="project" value="InterPro"/>
</dbReference>
<organism evidence="3 4">
    <name type="scientific">Coemansia pectinata</name>
    <dbReference type="NCBI Taxonomy" id="1052879"/>
    <lineage>
        <taxon>Eukaryota</taxon>
        <taxon>Fungi</taxon>
        <taxon>Fungi incertae sedis</taxon>
        <taxon>Zoopagomycota</taxon>
        <taxon>Kickxellomycotina</taxon>
        <taxon>Kickxellomycetes</taxon>
        <taxon>Kickxellales</taxon>
        <taxon>Kickxellaceae</taxon>
        <taxon>Coemansia</taxon>
    </lineage>
</organism>
<feature type="compositionally biased region" description="Polar residues" evidence="1">
    <location>
        <begin position="1"/>
        <end position="25"/>
    </location>
</feature>
<reference evidence="3" key="1">
    <citation type="submission" date="2022-07" db="EMBL/GenBank/DDBJ databases">
        <title>Phylogenomic reconstructions and comparative analyses of Kickxellomycotina fungi.</title>
        <authorList>
            <person name="Reynolds N.K."/>
            <person name="Stajich J.E."/>
            <person name="Barry K."/>
            <person name="Grigoriev I.V."/>
            <person name="Crous P."/>
            <person name="Smith M.E."/>
        </authorList>
    </citation>
    <scope>NUCLEOTIDE SEQUENCE</scope>
    <source>
        <strain evidence="3">BCRC 34297</strain>
    </source>
</reference>
<keyword evidence="4" id="KW-1185">Reference proteome</keyword>
<dbReference type="Proteomes" id="UP001140011">
    <property type="component" value="Unassembled WGS sequence"/>
</dbReference>
<evidence type="ECO:0000256" key="1">
    <source>
        <dbReference type="SAM" id="MobiDB-lite"/>
    </source>
</evidence>
<dbReference type="Pfam" id="PF01636">
    <property type="entry name" value="APH"/>
    <property type="match status" value="1"/>
</dbReference>
<dbReference type="Gene3D" id="1.10.510.10">
    <property type="entry name" value="Transferase(Phosphotransferase) domain 1"/>
    <property type="match status" value="1"/>
</dbReference>
<dbReference type="InterPro" id="IPR050235">
    <property type="entry name" value="CK1_Ser-Thr_kinase"/>
</dbReference>
<dbReference type="PROSITE" id="PS50011">
    <property type="entry name" value="PROTEIN_KINASE_DOM"/>
    <property type="match status" value="1"/>
</dbReference>
<dbReference type="InterPro" id="IPR000719">
    <property type="entry name" value="Prot_kinase_dom"/>
</dbReference>
<accession>A0A9W8GXW3</accession>
<feature type="domain" description="Protein kinase" evidence="2">
    <location>
        <begin position="327"/>
        <end position="660"/>
    </location>
</feature>
<gene>
    <name evidence="3" type="ORF">GGI19_003585</name>
</gene>
<dbReference type="PANTHER" id="PTHR11909">
    <property type="entry name" value="CASEIN KINASE-RELATED"/>
    <property type="match status" value="1"/>
</dbReference>
<feature type="region of interest" description="Disordered" evidence="1">
    <location>
        <begin position="791"/>
        <end position="854"/>
    </location>
</feature>
<dbReference type="GO" id="GO:0005524">
    <property type="term" value="F:ATP binding"/>
    <property type="evidence" value="ECO:0007669"/>
    <property type="project" value="InterPro"/>
</dbReference>
<protein>
    <recommendedName>
        <fullName evidence="2">Protein kinase domain-containing protein</fullName>
    </recommendedName>
</protein>
<feature type="compositionally biased region" description="Basic and acidic residues" evidence="1">
    <location>
        <begin position="842"/>
        <end position="854"/>
    </location>
</feature>
<dbReference type="SMART" id="SM00220">
    <property type="entry name" value="S_TKc"/>
    <property type="match status" value="1"/>
</dbReference>